<feature type="compositionally biased region" description="Basic and acidic residues" evidence="2">
    <location>
        <begin position="240"/>
        <end position="250"/>
    </location>
</feature>
<comment type="caution">
    <text evidence="3">The sequence shown here is derived from an EMBL/GenBank/DDBJ whole genome shotgun (WGS) entry which is preliminary data.</text>
</comment>
<feature type="compositionally biased region" description="Polar residues" evidence="2">
    <location>
        <begin position="183"/>
        <end position="193"/>
    </location>
</feature>
<evidence type="ECO:0000256" key="2">
    <source>
        <dbReference type="SAM" id="MobiDB-lite"/>
    </source>
</evidence>
<reference evidence="3" key="1">
    <citation type="submission" date="2023-06" db="EMBL/GenBank/DDBJ databases">
        <title>Draft genome of Marssonina rosae.</title>
        <authorList>
            <person name="Cheng Q."/>
        </authorList>
    </citation>
    <scope>NUCLEOTIDE SEQUENCE</scope>
    <source>
        <strain evidence="3">R4</strain>
    </source>
</reference>
<feature type="compositionally biased region" description="Basic and acidic residues" evidence="2">
    <location>
        <begin position="257"/>
        <end position="278"/>
    </location>
</feature>
<protein>
    <submittedName>
        <fullName evidence="3">Uncharacterized protein</fullName>
    </submittedName>
</protein>
<keyword evidence="4" id="KW-1185">Reference proteome</keyword>
<evidence type="ECO:0000313" key="4">
    <source>
        <dbReference type="Proteomes" id="UP001285354"/>
    </source>
</evidence>
<dbReference type="AlphaFoldDB" id="A0AAD9SZI2"/>
<name>A0AAD9SZI2_9HELO</name>
<feature type="region of interest" description="Disordered" evidence="2">
    <location>
        <begin position="180"/>
        <end position="280"/>
    </location>
</feature>
<dbReference type="EMBL" id="JAUBYV010000005">
    <property type="protein sequence ID" value="KAK2626471.1"/>
    <property type="molecule type" value="Genomic_DNA"/>
</dbReference>
<feature type="coiled-coil region" evidence="1">
    <location>
        <begin position="14"/>
        <end position="77"/>
    </location>
</feature>
<dbReference type="Proteomes" id="UP001285354">
    <property type="component" value="Unassembled WGS sequence"/>
</dbReference>
<evidence type="ECO:0000256" key="1">
    <source>
        <dbReference type="SAM" id="Coils"/>
    </source>
</evidence>
<sequence length="346" mass="39840">MAPPKPFDMTAPHLATLRANLTNARIDFNKLRIEADSINHELALEGDRLIGRSAAARRQAQSNHDQQKDRYNRLMDTHKLHIEKLMKAIEVAESGGNWQSWSSSELLIRWLAGLLDYSIFKSQEPARRLHEAFRDIEHDLIPPPEGRILHVSAEVAAGWYEKPIESPFWNVPRDVKPGYETEYTGSESGSRSVGSYAEYGDEDGDYQSFVESTLDGDYVDEESESESRETRPRKMSSNKRKAEFLTREASVDTSPSLRHEYQPLHEQEADEARRESMDRSSCGEYMTMEEYTPETRENHHPRKRRRREDLLVGEIRGTVRAQKPEKWVPMVYGSTARLIKATEYVG</sequence>
<gene>
    <name evidence="3" type="ORF">QTJ16_003646</name>
</gene>
<organism evidence="3 4">
    <name type="scientific">Diplocarpon rosae</name>
    <dbReference type="NCBI Taxonomy" id="946125"/>
    <lineage>
        <taxon>Eukaryota</taxon>
        <taxon>Fungi</taxon>
        <taxon>Dikarya</taxon>
        <taxon>Ascomycota</taxon>
        <taxon>Pezizomycotina</taxon>
        <taxon>Leotiomycetes</taxon>
        <taxon>Helotiales</taxon>
        <taxon>Drepanopezizaceae</taxon>
        <taxon>Diplocarpon</taxon>
    </lineage>
</organism>
<keyword evidence="1" id="KW-0175">Coiled coil</keyword>
<proteinExistence type="predicted"/>
<evidence type="ECO:0000313" key="3">
    <source>
        <dbReference type="EMBL" id="KAK2626471.1"/>
    </source>
</evidence>
<accession>A0AAD9SZI2</accession>